<evidence type="ECO:0000313" key="2">
    <source>
        <dbReference type="Proteomes" id="UP001151760"/>
    </source>
</evidence>
<gene>
    <name evidence="1" type="ORF">Tco_0624145</name>
</gene>
<protein>
    <submittedName>
        <fullName evidence="1">Uncharacterized protein</fullName>
    </submittedName>
</protein>
<sequence>MAADNGFMNLEQLRLLANLDLLKDQLLVYFDLKTQREVQLATEINNLTRQLLDIIDEWRSFIGELEQRLPTNVMAYKTRQELKCHQKDDMIRATEMRSTALQLHHQDMKGFHFYKSL</sequence>
<dbReference type="Proteomes" id="UP001151760">
    <property type="component" value="Unassembled WGS sequence"/>
</dbReference>
<organism evidence="1 2">
    <name type="scientific">Tanacetum coccineum</name>
    <dbReference type="NCBI Taxonomy" id="301880"/>
    <lineage>
        <taxon>Eukaryota</taxon>
        <taxon>Viridiplantae</taxon>
        <taxon>Streptophyta</taxon>
        <taxon>Embryophyta</taxon>
        <taxon>Tracheophyta</taxon>
        <taxon>Spermatophyta</taxon>
        <taxon>Magnoliopsida</taxon>
        <taxon>eudicotyledons</taxon>
        <taxon>Gunneridae</taxon>
        <taxon>Pentapetalae</taxon>
        <taxon>asterids</taxon>
        <taxon>campanulids</taxon>
        <taxon>Asterales</taxon>
        <taxon>Asteraceae</taxon>
        <taxon>Asteroideae</taxon>
        <taxon>Anthemideae</taxon>
        <taxon>Anthemidinae</taxon>
        <taxon>Tanacetum</taxon>
    </lineage>
</organism>
<proteinExistence type="predicted"/>
<reference evidence="1" key="1">
    <citation type="journal article" date="2022" name="Int. J. Mol. Sci.">
        <title>Draft Genome of Tanacetum Coccineum: Genomic Comparison of Closely Related Tanacetum-Family Plants.</title>
        <authorList>
            <person name="Yamashiro T."/>
            <person name="Shiraishi A."/>
            <person name="Nakayama K."/>
            <person name="Satake H."/>
        </authorList>
    </citation>
    <scope>NUCLEOTIDE SEQUENCE</scope>
</reference>
<evidence type="ECO:0000313" key="1">
    <source>
        <dbReference type="EMBL" id="GJS50783.1"/>
    </source>
</evidence>
<keyword evidence="2" id="KW-1185">Reference proteome</keyword>
<accession>A0ABQ4WD76</accession>
<dbReference type="EMBL" id="BQNB010008541">
    <property type="protein sequence ID" value="GJS50783.1"/>
    <property type="molecule type" value="Genomic_DNA"/>
</dbReference>
<name>A0ABQ4WD76_9ASTR</name>
<reference evidence="1" key="2">
    <citation type="submission" date="2022-01" db="EMBL/GenBank/DDBJ databases">
        <authorList>
            <person name="Yamashiro T."/>
            <person name="Shiraishi A."/>
            <person name="Satake H."/>
            <person name="Nakayama K."/>
        </authorList>
    </citation>
    <scope>NUCLEOTIDE SEQUENCE</scope>
</reference>
<comment type="caution">
    <text evidence="1">The sequence shown here is derived from an EMBL/GenBank/DDBJ whole genome shotgun (WGS) entry which is preliminary data.</text>
</comment>